<evidence type="ECO:0000256" key="4">
    <source>
        <dbReference type="ARBA" id="ARBA00023012"/>
    </source>
</evidence>
<dbReference type="PROSITE" id="PS50110">
    <property type="entry name" value="RESPONSE_REGULATORY"/>
    <property type="match status" value="1"/>
</dbReference>
<dbReference type="Gene3D" id="1.10.10.60">
    <property type="entry name" value="Homeodomain-like"/>
    <property type="match status" value="2"/>
</dbReference>
<gene>
    <name evidence="11" type="ORF">J2Z66_002422</name>
</gene>
<feature type="modified residue" description="4-aspartylphosphate" evidence="8">
    <location>
        <position position="55"/>
    </location>
</feature>
<dbReference type="InterPro" id="IPR041522">
    <property type="entry name" value="CdaR_GGDEF"/>
</dbReference>
<proteinExistence type="predicted"/>
<name>A0ABS4ITB6_9BACL</name>
<accession>A0ABS4ITB6</accession>
<dbReference type="Proteomes" id="UP001519287">
    <property type="component" value="Unassembled WGS sequence"/>
</dbReference>
<dbReference type="InterPro" id="IPR011006">
    <property type="entry name" value="CheY-like_superfamily"/>
</dbReference>
<dbReference type="PROSITE" id="PS01124">
    <property type="entry name" value="HTH_ARAC_FAMILY_2"/>
    <property type="match status" value="1"/>
</dbReference>
<dbReference type="PANTHER" id="PTHR42713">
    <property type="entry name" value="HISTIDINE KINASE-RELATED"/>
    <property type="match status" value="1"/>
</dbReference>
<dbReference type="SMART" id="SM00448">
    <property type="entry name" value="REC"/>
    <property type="match status" value="1"/>
</dbReference>
<dbReference type="PANTHER" id="PTHR42713:SF3">
    <property type="entry name" value="TRANSCRIPTIONAL REGULATORY PROTEIN HPTR"/>
    <property type="match status" value="1"/>
</dbReference>
<dbReference type="Pfam" id="PF00072">
    <property type="entry name" value="Response_reg"/>
    <property type="match status" value="1"/>
</dbReference>
<dbReference type="SUPFAM" id="SSF46689">
    <property type="entry name" value="Homeodomain-like"/>
    <property type="match status" value="2"/>
</dbReference>
<feature type="domain" description="Response regulatory" evidence="10">
    <location>
        <begin position="3"/>
        <end position="120"/>
    </location>
</feature>
<dbReference type="SMART" id="SM00342">
    <property type="entry name" value="HTH_ARAC"/>
    <property type="match status" value="1"/>
</dbReference>
<dbReference type="RefSeq" id="WP_209971572.1">
    <property type="nucleotide sequence ID" value="NZ_JAGGLB010000006.1"/>
</dbReference>
<keyword evidence="6" id="KW-0238">DNA-binding</keyword>
<keyword evidence="5" id="KW-0805">Transcription regulation</keyword>
<dbReference type="PROSITE" id="PS00041">
    <property type="entry name" value="HTH_ARAC_FAMILY_1"/>
    <property type="match status" value="1"/>
</dbReference>
<evidence type="ECO:0000256" key="1">
    <source>
        <dbReference type="ARBA" id="ARBA00004496"/>
    </source>
</evidence>
<comment type="subcellular location">
    <subcellularLocation>
        <location evidence="1">Cytoplasm</location>
    </subcellularLocation>
</comment>
<organism evidence="11 12">
    <name type="scientific">Paenibacillus eucommiae</name>
    <dbReference type="NCBI Taxonomy" id="1355755"/>
    <lineage>
        <taxon>Bacteria</taxon>
        <taxon>Bacillati</taxon>
        <taxon>Bacillota</taxon>
        <taxon>Bacilli</taxon>
        <taxon>Bacillales</taxon>
        <taxon>Paenibacillaceae</taxon>
        <taxon>Paenibacillus</taxon>
    </lineage>
</organism>
<dbReference type="InterPro" id="IPR001789">
    <property type="entry name" value="Sig_transdc_resp-reg_receiver"/>
</dbReference>
<evidence type="ECO:0000256" key="7">
    <source>
        <dbReference type="ARBA" id="ARBA00023163"/>
    </source>
</evidence>
<dbReference type="InterPro" id="IPR020449">
    <property type="entry name" value="Tscrpt_reg_AraC-type_HTH"/>
</dbReference>
<evidence type="ECO:0000259" key="9">
    <source>
        <dbReference type="PROSITE" id="PS01124"/>
    </source>
</evidence>
<keyword evidence="2" id="KW-0963">Cytoplasm</keyword>
<evidence type="ECO:0000256" key="6">
    <source>
        <dbReference type="ARBA" id="ARBA00023125"/>
    </source>
</evidence>
<keyword evidence="3 8" id="KW-0597">Phosphoprotein</keyword>
<dbReference type="PRINTS" id="PR00032">
    <property type="entry name" value="HTHARAC"/>
</dbReference>
<comment type="caution">
    <text evidence="11">The sequence shown here is derived from an EMBL/GenBank/DDBJ whole genome shotgun (WGS) entry which is preliminary data.</text>
</comment>
<dbReference type="InterPro" id="IPR018060">
    <property type="entry name" value="HTH_AraC"/>
</dbReference>
<evidence type="ECO:0000313" key="12">
    <source>
        <dbReference type="Proteomes" id="UP001519287"/>
    </source>
</evidence>
<dbReference type="CDD" id="cd17536">
    <property type="entry name" value="REC_YesN-like"/>
    <property type="match status" value="1"/>
</dbReference>
<evidence type="ECO:0000256" key="5">
    <source>
        <dbReference type="ARBA" id="ARBA00023015"/>
    </source>
</evidence>
<dbReference type="InterPro" id="IPR009057">
    <property type="entry name" value="Homeodomain-like_sf"/>
</dbReference>
<keyword evidence="7" id="KW-0804">Transcription</keyword>
<evidence type="ECO:0000256" key="3">
    <source>
        <dbReference type="ARBA" id="ARBA00022553"/>
    </source>
</evidence>
<protein>
    <submittedName>
        <fullName evidence="11">Two-component system response regulator YesN</fullName>
    </submittedName>
</protein>
<evidence type="ECO:0000259" key="10">
    <source>
        <dbReference type="PROSITE" id="PS50110"/>
    </source>
</evidence>
<feature type="domain" description="HTH araC/xylS-type" evidence="9">
    <location>
        <begin position="429"/>
        <end position="527"/>
    </location>
</feature>
<sequence>MYRLMIVEDEEVNRWGLKEHIPWADYGFQVVGEAENGKCALDLIPSLRPDVILTDIMMPVMNGIELLAQVSELYNHIKIVVLSGYSEFEYARQCIEYKAFNYLIKPTVDNEIKNVFLKAKKELDVSLQRSTIGDSNSNNNIIQVQYRNRIRDIIEGRMDGHSPILSINNNHYYASMTLQIHEHHWPKENVLIPLFNRVFDKYEELESCDIIQVDEDLLNLAITVKRDISRTTCIGIATEIRDRLKQKINLPALRISVGIGKTYADLTELRKSFNEASQTLKKKFYEGLGSVHHCDDVESKRNDRSKFQAPHSGGIVILMKSIVEYTVSCQMNLLQSSIDQYFEYMEGFKVGEEENIFMNTVEILIMLSIKLNEYQIELSRVLDEDVYKKIRRIIDKETLSDLKDWMYKMCSMISKCIISQEEDNNPIIVQAKKYINDYFDRKIILDEVCKFLYISPSYFCSLFKLKTGYTFMGYLTAVRISKAKQLLLKSDMKVYEVAVAVGYDDFRHFSKVFKKEVGLTPMYYKEKNIGIQV</sequence>
<dbReference type="Gene3D" id="3.40.50.2300">
    <property type="match status" value="1"/>
</dbReference>
<dbReference type="SUPFAM" id="SSF52172">
    <property type="entry name" value="CheY-like"/>
    <property type="match status" value="1"/>
</dbReference>
<dbReference type="InterPro" id="IPR018062">
    <property type="entry name" value="HTH_AraC-typ_CS"/>
</dbReference>
<evidence type="ECO:0000256" key="8">
    <source>
        <dbReference type="PROSITE-ProRule" id="PRU00169"/>
    </source>
</evidence>
<dbReference type="Pfam" id="PF17853">
    <property type="entry name" value="GGDEF_2"/>
    <property type="match status" value="1"/>
</dbReference>
<evidence type="ECO:0000313" key="11">
    <source>
        <dbReference type="EMBL" id="MBP1990816.1"/>
    </source>
</evidence>
<evidence type="ECO:0000256" key="2">
    <source>
        <dbReference type="ARBA" id="ARBA00022490"/>
    </source>
</evidence>
<dbReference type="EMBL" id="JAGGLB010000006">
    <property type="protein sequence ID" value="MBP1990816.1"/>
    <property type="molecule type" value="Genomic_DNA"/>
</dbReference>
<keyword evidence="4" id="KW-0902">Two-component regulatory system</keyword>
<keyword evidence="12" id="KW-1185">Reference proteome</keyword>
<dbReference type="InterPro" id="IPR051552">
    <property type="entry name" value="HptR"/>
</dbReference>
<reference evidence="11 12" key="1">
    <citation type="submission" date="2021-03" db="EMBL/GenBank/DDBJ databases">
        <title>Genomic Encyclopedia of Type Strains, Phase IV (KMG-IV): sequencing the most valuable type-strain genomes for metagenomic binning, comparative biology and taxonomic classification.</title>
        <authorList>
            <person name="Goeker M."/>
        </authorList>
    </citation>
    <scope>NUCLEOTIDE SEQUENCE [LARGE SCALE GENOMIC DNA]</scope>
    <source>
        <strain evidence="11 12">DSM 26048</strain>
    </source>
</reference>
<dbReference type="Pfam" id="PF12833">
    <property type="entry name" value="HTH_18"/>
    <property type="match status" value="1"/>
</dbReference>